<keyword evidence="2" id="KW-1185">Reference proteome</keyword>
<evidence type="ECO:0008006" key="3">
    <source>
        <dbReference type="Google" id="ProtNLM"/>
    </source>
</evidence>
<dbReference type="OrthoDB" id="2877291at2"/>
<dbReference type="Proteomes" id="UP000188613">
    <property type="component" value="Unassembled WGS sequence"/>
</dbReference>
<dbReference type="STRING" id="1714355.BTO28_08080"/>
<evidence type="ECO:0000313" key="1">
    <source>
        <dbReference type="EMBL" id="OMP67274.1"/>
    </source>
</evidence>
<proteinExistence type="predicted"/>
<protein>
    <recommendedName>
        <fullName evidence="3">Dihydrodiol dehydrogenase</fullName>
    </recommendedName>
</protein>
<dbReference type="RefSeq" id="WP_076765073.1">
    <property type="nucleotide sequence ID" value="NZ_MSFI01000011.1"/>
</dbReference>
<dbReference type="AlphaFoldDB" id="A0A1V2A8X8"/>
<comment type="caution">
    <text evidence="1">The sequence shown here is derived from an EMBL/GenBank/DDBJ whole genome shotgun (WGS) entry which is preliminary data.</text>
</comment>
<gene>
    <name evidence="1" type="ORF">BTO28_08080</name>
</gene>
<accession>A0A1V2A8X8</accession>
<dbReference type="EMBL" id="MSFI01000011">
    <property type="protein sequence ID" value="OMP67274.1"/>
    <property type="molecule type" value="Genomic_DNA"/>
</dbReference>
<name>A0A1V2A8X8_9BACI</name>
<organism evidence="1 2">
    <name type="scientific">Domibacillus epiphyticus</name>
    <dbReference type="NCBI Taxonomy" id="1714355"/>
    <lineage>
        <taxon>Bacteria</taxon>
        <taxon>Bacillati</taxon>
        <taxon>Bacillota</taxon>
        <taxon>Bacilli</taxon>
        <taxon>Bacillales</taxon>
        <taxon>Bacillaceae</taxon>
        <taxon>Domibacillus</taxon>
    </lineage>
</organism>
<sequence>MDNEFITLKSEFAHVKVKKDTSANGTRLLIEDVRTGKINFFDPLELECLAWTEHKELNDLLNPSLTRWRPIEGLSQGRNEKIYGENG</sequence>
<evidence type="ECO:0000313" key="2">
    <source>
        <dbReference type="Proteomes" id="UP000188613"/>
    </source>
</evidence>
<reference evidence="1 2" key="1">
    <citation type="submission" date="2016-12" db="EMBL/GenBank/DDBJ databases">
        <title>Domibacillus sp. SAB 38T whole genome sequencing.</title>
        <authorList>
            <person name="Verma A."/>
            <person name="Ojha A.K."/>
            <person name="Krishnamurthi S."/>
        </authorList>
    </citation>
    <scope>NUCLEOTIDE SEQUENCE [LARGE SCALE GENOMIC DNA]</scope>
    <source>
        <strain evidence="1 2">SAB 38</strain>
    </source>
</reference>